<evidence type="ECO:0000313" key="3">
    <source>
        <dbReference type="Proteomes" id="UP000355283"/>
    </source>
</evidence>
<evidence type="ECO:0000256" key="1">
    <source>
        <dbReference type="SAM" id="MobiDB-lite"/>
    </source>
</evidence>
<dbReference type="Proteomes" id="UP000355283">
    <property type="component" value="Unassembled WGS sequence"/>
</dbReference>
<feature type="compositionally biased region" description="Pro residues" evidence="1">
    <location>
        <begin position="1"/>
        <end position="11"/>
    </location>
</feature>
<protein>
    <recommendedName>
        <fullName evidence="4">Tetratricopeptide repeat protein 38</fullName>
    </recommendedName>
</protein>
<dbReference type="SUPFAM" id="SSF48452">
    <property type="entry name" value="TPR-like"/>
    <property type="match status" value="1"/>
</dbReference>
<dbReference type="InterPro" id="IPR011990">
    <property type="entry name" value="TPR-like_helical_dom_sf"/>
</dbReference>
<sequence length="414" mass="45427">MMSTTTPPPPGQATQQSFFNSPATASSFSSTDEPTPFRDALEQLQAFPEIKDAAKLREEHHIGRALPLMQRAIEVLDTNMGKGTLLAEAARYQLALYHIEAGEFKQAHALLQALLEDVQPSKNAVHDIFTVHLLLAGSALLQDQLPSAGSAAEEALAFVERHAEAHTDLLSRAYGMAGVCDMYGGDWDDAYDRLQKSARMAGSAAWQCRSASVLGAFHLYTGQQGGPKEALAVWEETLTGLDRPKEGDEKEREAGLAEARLWLNMALVYLGDKGGEEGAKLKDLTKMDENASKALKLYEKYLSPSDPRMGQVLVAIGQHRHMIGQAVSAEGLFRSVIDLLSTPSGLASPQLRYSLYRAYYGYGNLLADWEGRERDAAHMREKASQVKVLRLNPYVPLSPMVFVEGQDPGEVDYF</sequence>
<feature type="compositionally biased region" description="Polar residues" evidence="1">
    <location>
        <begin position="17"/>
        <end position="33"/>
    </location>
</feature>
<gene>
    <name evidence="2" type="ORF">NSK_003426</name>
</gene>
<organism evidence="2 3">
    <name type="scientific">Nannochloropsis salina CCMP1776</name>
    <dbReference type="NCBI Taxonomy" id="1027361"/>
    <lineage>
        <taxon>Eukaryota</taxon>
        <taxon>Sar</taxon>
        <taxon>Stramenopiles</taxon>
        <taxon>Ochrophyta</taxon>
        <taxon>Eustigmatophyceae</taxon>
        <taxon>Eustigmatales</taxon>
        <taxon>Monodopsidaceae</taxon>
        <taxon>Microchloropsis</taxon>
        <taxon>Microchloropsis salina</taxon>
    </lineage>
</organism>
<evidence type="ECO:0008006" key="4">
    <source>
        <dbReference type="Google" id="ProtNLM"/>
    </source>
</evidence>
<accession>A0A4D9D038</accession>
<comment type="caution">
    <text evidence="2">The sequence shown here is derived from an EMBL/GenBank/DDBJ whole genome shotgun (WGS) entry which is preliminary data.</text>
</comment>
<dbReference type="EMBL" id="SDOX01000016">
    <property type="protein sequence ID" value="TFJ85002.1"/>
    <property type="molecule type" value="Genomic_DNA"/>
</dbReference>
<feature type="region of interest" description="Disordered" evidence="1">
    <location>
        <begin position="1"/>
        <end position="35"/>
    </location>
</feature>
<dbReference type="OrthoDB" id="193465at2759"/>
<name>A0A4D9D038_9STRA</name>
<dbReference type="AlphaFoldDB" id="A0A4D9D038"/>
<proteinExistence type="predicted"/>
<dbReference type="Gene3D" id="1.25.40.10">
    <property type="entry name" value="Tetratricopeptide repeat domain"/>
    <property type="match status" value="2"/>
</dbReference>
<keyword evidence="3" id="KW-1185">Reference proteome</keyword>
<evidence type="ECO:0000313" key="2">
    <source>
        <dbReference type="EMBL" id="TFJ85002.1"/>
    </source>
</evidence>
<reference evidence="2 3" key="1">
    <citation type="submission" date="2019-01" db="EMBL/GenBank/DDBJ databases">
        <title>Nuclear Genome Assembly of the Microalgal Biofuel strain Nannochloropsis salina CCMP1776.</title>
        <authorList>
            <person name="Hovde B."/>
        </authorList>
    </citation>
    <scope>NUCLEOTIDE SEQUENCE [LARGE SCALE GENOMIC DNA]</scope>
    <source>
        <strain evidence="2 3">CCMP1776</strain>
    </source>
</reference>